<feature type="domain" description="Pyruvate flavodoxin/ferredoxin oxidoreductase pyrimidine binding" evidence="3">
    <location>
        <begin position="200"/>
        <end position="436"/>
    </location>
</feature>
<dbReference type="InterPro" id="IPR050722">
    <property type="entry name" value="Pyruvate:ferred/Flavod_OxRd"/>
</dbReference>
<dbReference type="InterPro" id="IPR019752">
    <property type="entry name" value="Pyrv/ketoisovalerate_OxRed_cat"/>
</dbReference>
<dbReference type="GO" id="GO:0016903">
    <property type="term" value="F:oxidoreductase activity, acting on the aldehyde or oxo group of donors"/>
    <property type="evidence" value="ECO:0007669"/>
    <property type="project" value="InterPro"/>
</dbReference>
<reference evidence="4 5" key="1">
    <citation type="journal article" date="2011" name="Stand. Genomic Sci.">
        <title>Complete genome sequence of the acetate-degrading sulfate reducer Desulfobacca acetoxidans type strain (ASRB2).</title>
        <authorList>
            <person name="Goker M."/>
            <person name="Teshima H."/>
            <person name="Lapidus A."/>
            <person name="Nolan M."/>
            <person name="Lucas S."/>
            <person name="Hammon N."/>
            <person name="Deshpande S."/>
            <person name="Cheng J.F."/>
            <person name="Tapia R."/>
            <person name="Han C."/>
            <person name="Goodwin L."/>
            <person name="Pitluck S."/>
            <person name="Huntemann M."/>
            <person name="Liolios K."/>
            <person name="Ivanova N."/>
            <person name="Pagani I."/>
            <person name="Mavromatis K."/>
            <person name="Ovchinikova G."/>
            <person name="Pati A."/>
            <person name="Chen A."/>
            <person name="Palaniappan K."/>
            <person name="Land M."/>
            <person name="Hauser L."/>
            <person name="Brambilla E.M."/>
            <person name="Rohde M."/>
            <person name="Spring S."/>
            <person name="Detter J.C."/>
            <person name="Woyke T."/>
            <person name="Bristow J."/>
            <person name="Eisen J.A."/>
            <person name="Markowitz V."/>
            <person name="Hugenholtz P."/>
            <person name="Kyrpides N.C."/>
            <person name="Klenk H.P."/>
        </authorList>
    </citation>
    <scope>NUCLEOTIDE SEQUENCE [LARGE SCALE GENOMIC DNA]</scope>
    <source>
        <strain evidence="5">ATCC 700848 / DSM 11109 / ASRB2</strain>
    </source>
</reference>
<dbReference type="EMBL" id="CP002629">
    <property type="protein sequence ID" value="AEB09995.1"/>
    <property type="molecule type" value="Genomic_DNA"/>
</dbReference>
<feature type="domain" description="Pyruvate/ketoisovalerate oxidoreductase catalytic" evidence="2">
    <location>
        <begin position="14"/>
        <end position="167"/>
    </location>
</feature>
<dbReference type="SUPFAM" id="SSF53323">
    <property type="entry name" value="Pyruvate-ferredoxin oxidoreductase, PFOR, domain III"/>
    <property type="match status" value="1"/>
</dbReference>
<dbReference type="GO" id="GO:0006979">
    <property type="term" value="P:response to oxidative stress"/>
    <property type="evidence" value="ECO:0007669"/>
    <property type="project" value="TreeGrafter"/>
</dbReference>
<dbReference type="eggNOG" id="COG1014">
    <property type="taxonomic scope" value="Bacteria"/>
</dbReference>
<dbReference type="InterPro" id="IPR009014">
    <property type="entry name" value="Transketo_C/PFOR_II"/>
</dbReference>
<dbReference type="FunFam" id="3.40.50.970:FF:000022">
    <property type="entry name" value="2-oxoglutarate ferredoxin oxidoreductase alpha subunit"/>
    <property type="match status" value="1"/>
</dbReference>
<organism evidence="4 5">
    <name type="scientific">Desulfobacca acetoxidans (strain ATCC 700848 / DSM 11109 / ASRB2)</name>
    <dbReference type="NCBI Taxonomy" id="880072"/>
    <lineage>
        <taxon>Bacteria</taxon>
        <taxon>Pseudomonadati</taxon>
        <taxon>Thermodesulfobacteriota</taxon>
        <taxon>Desulfobaccia</taxon>
        <taxon>Desulfobaccales</taxon>
        <taxon>Desulfobaccaceae</taxon>
        <taxon>Desulfobacca</taxon>
    </lineage>
</organism>
<dbReference type="OrthoDB" id="9794954at2"/>
<sequence>MGRQELHVLIGGEAGQGLVTIAMILTKALVRSGYYLVVNQSYQSRIRGGHNTFAIRVSTEEIIAPRQRLDFLVALNQETVDWHRTEIAPDGLILLDERFADADQRCVKAPFKQFAEEKFANVAYLAVLNKLLGLDEQVVFQTLEDYFGAKKPEVTEKNRQIFSAAYEWASGRNLPETVRLAPVAPQEHLMLNGNEAIALGAISAGLKFCAFYPMTPATSISLTLQAAADDLGLVVEQAEDEIAAINMAIGASYAGVPAMVATSGGGFALMVEGVSLAGMTETPILIVVAQRPGPATGLPTRTEQGDLEFILHAGHGEFPRAIFAPTTIEECFHLTRKALILAEKYQSPIFLLTDQFLADSYRAVAPFEIDALDATSVGSSPEEVSLPYQRYALTDSGVSPRLLPGQSTHLVVCDSDEHTSDGHITEDLTVRILMVEKRLRKSAGLRAEVTLPEYQGDNRPEVLFVTWGSSCGAVVEAAAELRLRGHRTAALCFAQVWPLIPDQFLSYLQGADNVVMVEGNATAQFTRMICRETGLDLPHRILRYDGLPMTPEYILGQFQSGGF</sequence>
<dbReference type="SUPFAM" id="SSF52518">
    <property type="entry name" value="Thiamin diphosphate-binding fold (THDP-binding)"/>
    <property type="match status" value="1"/>
</dbReference>
<dbReference type="PANTHER" id="PTHR32154">
    <property type="entry name" value="PYRUVATE-FLAVODOXIN OXIDOREDUCTASE-RELATED"/>
    <property type="match status" value="1"/>
</dbReference>
<proteinExistence type="predicted"/>
<dbReference type="KEGG" id="dao:Desac_2166"/>
<accession>F2NDC9</accession>
<name>F2NDC9_DESAR</name>
<gene>
    <name evidence="4" type="ordered locus">Desac_2166</name>
</gene>
<dbReference type="PANTHER" id="PTHR32154:SF20">
    <property type="entry name" value="2-OXOGLUTARATE OXIDOREDUCTASE SUBUNIT KORA"/>
    <property type="match status" value="1"/>
</dbReference>
<dbReference type="CDD" id="cd07034">
    <property type="entry name" value="TPP_PYR_PFOR_IOR-alpha_like"/>
    <property type="match status" value="1"/>
</dbReference>
<evidence type="ECO:0000259" key="3">
    <source>
        <dbReference type="Pfam" id="PF01855"/>
    </source>
</evidence>
<evidence type="ECO:0000313" key="4">
    <source>
        <dbReference type="EMBL" id="AEB09995.1"/>
    </source>
</evidence>
<dbReference type="STRING" id="880072.Desac_2166"/>
<dbReference type="Gene3D" id="3.40.920.10">
    <property type="entry name" value="Pyruvate-ferredoxin oxidoreductase, PFOR, domain III"/>
    <property type="match status" value="1"/>
</dbReference>
<dbReference type="SUPFAM" id="SSF52922">
    <property type="entry name" value="TK C-terminal domain-like"/>
    <property type="match status" value="1"/>
</dbReference>
<evidence type="ECO:0000313" key="5">
    <source>
        <dbReference type="Proteomes" id="UP000000483"/>
    </source>
</evidence>
<dbReference type="InterPro" id="IPR002880">
    <property type="entry name" value="Pyrv_Fd/Flavodoxin_OxRdtase_N"/>
</dbReference>
<dbReference type="HOGENOM" id="CLU_017038_1_0_7"/>
<dbReference type="Pfam" id="PF01855">
    <property type="entry name" value="POR_N"/>
    <property type="match status" value="1"/>
</dbReference>
<dbReference type="InterPro" id="IPR002869">
    <property type="entry name" value="Pyrv_flavodox_OxRed_cen"/>
</dbReference>
<dbReference type="eggNOG" id="COG0674">
    <property type="taxonomic scope" value="Bacteria"/>
</dbReference>
<dbReference type="Proteomes" id="UP000000483">
    <property type="component" value="Chromosome"/>
</dbReference>
<protein>
    <submittedName>
        <fullName evidence="4">2-oxoacid:acceptor oxidoreductase, alpha subunit</fullName>
    </submittedName>
</protein>
<dbReference type="RefSeq" id="WP_013707104.1">
    <property type="nucleotide sequence ID" value="NC_015388.1"/>
</dbReference>
<dbReference type="InterPro" id="IPR029061">
    <property type="entry name" value="THDP-binding"/>
</dbReference>
<evidence type="ECO:0000259" key="2">
    <source>
        <dbReference type="Pfam" id="PF01558"/>
    </source>
</evidence>
<dbReference type="InterPro" id="IPR022367">
    <property type="entry name" value="2-oxoacid/accept_OxRdtase_asu"/>
</dbReference>
<keyword evidence="5" id="KW-1185">Reference proteome</keyword>
<dbReference type="Gene3D" id="3.40.50.920">
    <property type="match status" value="1"/>
</dbReference>
<evidence type="ECO:0000256" key="1">
    <source>
        <dbReference type="ARBA" id="ARBA00023002"/>
    </source>
</evidence>
<reference evidence="5" key="2">
    <citation type="submission" date="2011-03" db="EMBL/GenBank/DDBJ databases">
        <title>The complete genome of Desulfobacca acetoxidans DSM 11109.</title>
        <authorList>
            <consortium name="US DOE Joint Genome Institute (JGI-PGF)"/>
            <person name="Lucas S."/>
            <person name="Copeland A."/>
            <person name="Lapidus A."/>
            <person name="Bruce D."/>
            <person name="Goodwin L."/>
            <person name="Pitluck S."/>
            <person name="Peters L."/>
            <person name="Kyrpides N."/>
            <person name="Mavromatis K."/>
            <person name="Ivanova N."/>
            <person name="Ovchinnikova G."/>
            <person name="Teshima H."/>
            <person name="Detter J.C."/>
            <person name="Han C."/>
            <person name="Land M."/>
            <person name="Hauser L."/>
            <person name="Markowitz V."/>
            <person name="Cheng J.-F."/>
            <person name="Hugenholtz P."/>
            <person name="Woyke T."/>
            <person name="Wu D."/>
            <person name="Spring S."/>
            <person name="Schueler E."/>
            <person name="Brambilla E."/>
            <person name="Klenk H.-P."/>
            <person name="Eisen J.A."/>
        </authorList>
    </citation>
    <scope>NUCLEOTIDE SEQUENCE [LARGE SCALE GENOMIC DNA]</scope>
    <source>
        <strain evidence="5">ATCC 700848 / DSM 11109 / ASRB2</strain>
    </source>
</reference>
<dbReference type="NCBIfam" id="TIGR03710">
    <property type="entry name" value="OAFO_sf"/>
    <property type="match status" value="1"/>
</dbReference>
<dbReference type="AlphaFoldDB" id="F2NDC9"/>
<dbReference type="Pfam" id="PF01558">
    <property type="entry name" value="POR"/>
    <property type="match status" value="1"/>
</dbReference>
<keyword evidence="1" id="KW-0560">Oxidoreductase</keyword>
<dbReference type="Gene3D" id="3.40.50.970">
    <property type="match status" value="1"/>
</dbReference>